<reference evidence="1" key="1">
    <citation type="journal article" date="2022" name="Int. J. Syst. Evol. Microbiol.">
        <title>A novel species of lactic acid bacteria, Ligilactobacillus pabuli sp. nov., isolated from alfalfa silage.</title>
        <authorList>
            <person name="Tohno M."/>
            <person name="Tanizawa Y."/>
            <person name="Sawada H."/>
            <person name="Sakamoto M."/>
            <person name="Ohkuma M."/>
            <person name="Kobayashi H."/>
        </authorList>
    </citation>
    <scope>NUCLEOTIDE SEQUENCE</scope>
    <source>
        <strain evidence="1">AF129</strain>
    </source>
</reference>
<keyword evidence="2" id="KW-1185">Reference proteome</keyword>
<evidence type="ECO:0000313" key="2">
    <source>
        <dbReference type="Proteomes" id="UP001055149"/>
    </source>
</evidence>
<proteinExistence type="predicted"/>
<name>A0ABQ5JJR2_9LACO</name>
<comment type="caution">
    <text evidence="1">The sequence shown here is derived from an EMBL/GenBank/DDBJ whole genome shotgun (WGS) entry which is preliminary data.</text>
</comment>
<gene>
    <name evidence="1" type="ORF">LPAF129_19880</name>
</gene>
<dbReference type="EMBL" id="BQXH01000025">
    <property type="protein sequence ID" value="GKS82302.1"/>
    <property type="molecule type" value="Genomic_DNA"/>
</dbReference>
<sequence>MKIDQQQDAQKFLQQESFRFCCEYFSLTPQTVLADETILADVLEKKSEITSLIMGYCEMADLNSEICRDFLSCENDLALF</sequence>
<evidence type="ECO:0000313" key="1">
    <source>
        <dbReference type="EMBL" id="GKS82302.1"/>
    </source>
</evidence>
<dbReference type="Proteomes" id="UP001055149">
    <property type="component" value="Unassembled WGS sequence"/>
</dbReference>
<protein>
    <submittedName>
        <fullName evidence="1">Uncharacterized protein</fullName>
    </submittedName>
</protein>
<organism evidence="1 2">
    <name type="scientific">Ligilactobacillus pabuli</name>
    <dbReference type="NCBI Taxonomy" id="2886039"/>
    <lineage>
        <taxon>Bacteria</taxon>
        <taxon>Bacillati</taxon>
        <taxon>Bacillota</taxon>
        <taxon>Bacilli</taxon>
        <taxon>Lactobacillales</taxon>
        <taxon>Lactobacillaceae</taxon>
        <taxon>Ligilactobacillus</taxon>
    </lineage>
</organism>
<accession>A0ABQ5JJR2</accession>